<feature type="compositionally biased region" description="Basic and acidic residues" evidence="2">
    <location>
        <begin position="283"/>
        <end position="293"/>
    </location>
</feature>
<keyword evidence="1" id="KW-0949">S-adenosyl-L-methionine</keyword>
<evidence type="ECO:0000313" key="4">
    <source>
        <dbReference type="Proteomes" id="UP001189429"/>
    </source>
</evidence>
<feature type="region of interest" description="Disordered" evidence="2">
    <location>
        <begin position="1656"/>
        <end position="1678"/>
    </location>
</feature>
<dbReference type="InterPro" id="IPR029063">
    <property type="entry name" value="SAM-dependent_MTases_sf"/>
</dbReference>
<reference evidence="3" key="1">
    <citation type="submission" date="2023-10" db="EMBL/GenBank/DDBJ databases">
        <authorList>
            <person name="Chen Y."/>
            <person name="Shah S."/>
            <person name="Dougan E. K."/>
            <person name="Thang M."/>
            <person name="Chan C."/>
        </authorList>
    </citation>
    <scope>NUCLEOTIDE SEQUENCE [LARGE SCALE GENOMIC DNA]</scope>
</reference>
<feature type="compositionally biased region" description="Gly residues" evidence="2">
    <location>
        <begin position="119"/>
        <end position="130"/>
    </location>
</feature>
<dbReference type="PANTHER" id="PTHR13600:SF21">
    <property type="entry name" value="LEUCINE CARBOXYL METHYLTRANSFERASE 1"/>
    <property type="match status" value="1"/>
</dbReference>
<gene>
    <name evidence="3" type="ORF">PCOR1329_LOCUS37693</name>
</gene>
<dbReference type="Gene3D" id="3.40.50.150">
    <property type="entry name" value="Vaccinia Virus protein VP39"/>
    <property type="match status" value="1"/>
</dbReference>
<dbReference type="SUPFAM" id="SSF53335">
    <property type="entry name" value="S-adenosyl-L-methionine-dependent methyltransferases"/>
    <property type="match status" value="1"/>
</dbReference>
<protein>
    <submittedName>
        <fullName evidence="3">Uncharacterized protein</fullName>
    </submittedName>
</protein>
<keyword evidence="4" id="KW-1185">Reference proteome</keyword>
<accession>A0ABN9TDX5</accession>
<feature type="compositionally biased region" description="Low complexity" evidence="2">
    <location>
        <begin position="1953"/>
        <end position="1965"/>
    </location>
</feature>
<dbReference type="InterPro" id="IPR016651">
    <property type="entry name" value="LCMT1"/>
</dbReference>
<comment type="caution">
    <text evidence="3">The sequence shown here is derived from an EMBL/GenBank/DDBJ whole genome shotgun (WGS) entry which is preliminary data.</text>
</comment>
<dbReference type="PANTHER" id="PTHR13600">
    <property type="entry name" value="LEUCINE CARBOXYL METHYLTRANSFERASE"/>
    <property type="match status" value="1"/>
</dbReference>
<feature type="compositionally biased region" description="Low complexity" evidence="2">
    <location>
        <begin position="1777"/>
        <end position="1800"/>
    </location>
</feature>
<evidence type="ECO:0000256" key="1">
    <source>
        <dbReference type="ARBA" id="ARBA00022691"/>
    </source>
</evidence>
<feature type="compositionally biased region" description="Pro residues" evidence="2">
    <location>
        <begin position="426"/>
        <end position="436"/>
    </location>
</feature>
<sequence length="2040" mass="221281">MMVENLAQRGCPLLSIHEYPTLQAQRERYLQRGWERRPRLGVREVYYKHLDQADVDRINKLELLDEFEEFHLIQQHYFFLAATRAPGGAAPWVRGYAEGLGQPKVACRAQMVLGAGRRAGGPHGLRGGRGLRPACPRGPAAARGRPRRGAPVLVLRRAGPGAAGRPRPPAPGRVLRGPAAVAGRHGQAAGALPRLQVPRVRGGRRGRRAELCCRGLRARGHLLLQRPRQGRAGGPRRGAALRLLGGGDAGGRSVEGPAGQGGVGVPERLHRRQHSRAGAAAVAREEPPRPSREAWLEVAAPEPGRLAEQEEACRVAEHAARLRFERLAEEMRERSRAAQQDGPRRSPGGLLQPQWRGGSPRLHEAPVRSESEVLPPQPPPSPGCALAEATASVEPPPALRSPLEAASGEDVPLGALSQAAAAARDAPPPEGPPPEAPAAELPPQVSHTLATLHTDYGFLGKKTEVETLEKETIPFVVVKDGPPPMGARWLDSHAVQSKGTRREHSSKIVAQDIGSGHGKFVFKSDGEPALLALKKGAISEIRRTGAEVNVIPVESPVGDSQKNGYIERAIWEVQALTRALVHHAAERHKTKFESASPIVIWAIRYSRLLEFGELLMFLTVAGGKHRRKLDERFHAGMYVGLVDRTDEVIVLTREGYFKANTTRRLPEEQRSDKVFAGACKGLPWWGPKKTGDDAENVMPFLAEPAPMEAETQGAAAAAAASPMDVEGQRKRSASAAAPSTDAAGDTEMHSIVKEVNYDLAKIGGTRIEIGSFEAKVSEIFGRGKFLERSKEFGLVPGFAIDLSTGWDLNDPVQKEEARRLRGSQRPLLLIGSPRCTAWTASLSFGSVSEETMKQLMMEAIDHMDTCIEMYWGQIGDKHYFLHEAPNTARSWHTQGVLELLAADGVYCVRNDQCEAGQTVPVKDEHGTWTEKLVQACAAWMTNSRCIAEELAAFQRRNRRGWRQRSCADSFRKQLECDKLERGAGISLGSLDQGYTADTETREMVHLPEYGDIWVVTGAHLPPEKARVARAKEVKFLKDFPVYEKVGAREAEGGEVLDTRRVDVNKGDNVDAQVRSRICAKEFKWKNPWMEDVFAGTPPWEGIKMALSRAMARSKVGASGKFKVKKVLILDISRAHFHPQVERNIFIRPPAEDAEEGNLGKPLPMMHGMRDAANAWEEFYQDKLLEAKYAAGTSCPCAFNDGHDSSGVVHGDDFAFEGEEFQLDALEAELRKHMIVQRKALLGPDVTDDKYAVILNRLVSYVDAHGRDGARMEIEPGPRHAEFIIHQLGPRGKGSKAVTTPSEKGATYYDETPLQGEKECNMYRSLCMRLSFMAQDAPHLQYVANKCCKFMAVPSLGGLARLKRLARFLKGEPRCVQHLVEQYHDSNEIDTHCDSDWAGDLADRKSTSAVWVFYGKHLLRSSVSTQGTIALSSGEAEFTAGAKASAVSLGIKSLGADLGQELGVNVRADSTASKGVFRRRGVGRIRHLHAPLLWVQQKRAQKELNIRKVPGEENPADLGANELARPVMEKHLTACCFYFARGSHPRALSAQLDSRPGEVNGLSGDGGDQSLKAVNECERELFAVDPTLHYLNYSDCEWTMEADESARLAEGPDGDAGAQLDAEAEATPGLREVRHRAEQIRRRAVEELRMTAEVRTTKDPGRPQFRGASADAVPRAVSTCGSTATSRAYSRGAARRGRWGGRTLGPLHEHEQPCAPLVVRTAAAAAAEPTVQPPATTSPARRAAAPPARPVRSPCLPDRELPEAGPAAAWGCTRPPDRAAAAAEPAPAAPLPSAAAADAARLPPPPPVGTLPGRAQPGVAGEAAGSPRASPVRGSEGALARQAPARRAQSAEELVQVPAARCALQPTAAVQEAHVRMRTVPTPTRTGTGQLPVQRAARVVHVVRVQPQQQQQQGQQQGQQQQKQLPDRGSAEVPAGKPAQVRGPRPRIAFGLPSRARCSAGRSGRAPCRGRSRAWPRPRCLCQSQSARCAAPTARARARSAATTRAGRRAPPPGAGLAQAAAAYCWRPAAPARRPPPRAAA</sequence>
<name>A0ABN9TDX5_9DINO</name>
<feature type="compositionally biased region" description="Low complexity" evidence="2">
    <location>
        <begin position="131"/>
        <end position="152"/>
    </location>
</feature>
<evidence type="ECO:0000313" key="3">
    <source>
        <dbReference type="EMBL" id="CAK0843307.1"/>
    </source>
</evidence>
<dbReference type="CDD" id="cd09272">
    <property type="entry name" value="RNase_HI_RT_Ty1"/>
    <property type="match status" value="1"/>
</dbReference>
<feature type="compositionally biased region" description="Low complexity" evidence="2">
    <location>
        <begin position="1904"/>
        <end position="1923"/>
    </location>
</feature>
<feature type="region of interest" description="Disordered" evidence="2">
    <location>
        <begin position="1904"/>
        <end position="1974"/>
    </location>
</feature>
<feature type="region of interest" description="Disordered" evidence="2">
    <location>
        <begin position="711"/>
        <end position="745"/>
    </location>
</feature>
<proteinExistence type="predicted"/>
<feature type="compositionally biased region" description="Low complexity" evidence="2">
    <location>
        <begin position="733"/>
        <end position="743"/>
    </location>
</feature>
<evidence type="ECO:0000256" key="2">
    <source>
        <dbReference type="SAM" id="MobiDB-lite"/>
    </source>
</evidence>
<organism evidence="3 4">
    <name type="scientific">Prorocentrum cordatum</name>
    <dbReference type="NCBI Taxonomy" id="2364126"/>
    <lineage>
        <taxon>Eukaryota</taxon>
        <taxon>Sar</taxon>
        <taxon>Alveolata</taxon>
        <taxon>Dinophyceae</taxon>
        <taxon>Prorocentrales</taxon>
        <taxon>Prorocentraceae</taxon>
        <taxon>Prorocentrum</taxon>
    </lineage>
</organism>
<feature type="compositionally biased region" description="Low complexity" evidence="2">
    <location>
        <begin position="1724"/>
        <end position="1753"/>
    </location>
</feature>
<feature type="region of interest" description="Disordered" evidence="2">
    <location>
        <begin position="1724"/>
        <end position="1844"/>
    </location>
</feature>
<feature type="compositionally biased region" description="Low complexity" evidence="2">
    <location>
        <begin position="412"/>
        <end position="425"/>
    </location>
</feature>
<dbReference type="Proteomes" id="UP001189429">
    <property type="component" value="Unassembled WGS sequence"/>
</dbReference>
<feature type="region of interest" description="Disordered" evidence="2">
    <location>
        <begin position="331"/>
        <end position="441"/>
    </location>
</feature>
<dbReference type="EMBL" id="CAUYUJ010014569">
    <property type="protein sequence ID" value="CAK0843307.1"/>
    <property type="molecule type" value="Genomic_DNA"/>
</dbReference>
<feature type="region of interest" description="Disordered" evidence="2">
    <location>
        <begin position="246"/>
        <end position="293"/>
    </location>
</feature>
<feature type="region of interest" description="Disordered" evidence="2">
    <location>
        <begin position="119"/>
        <end position="152"/>
    </location>
</feature>
<feature type="non-terminal residue" evidence="3">
    <location>
        <position position="2040"/>
    </location>
</feature>
<feature type="compositionally biased region" description="Basic and acidic residues" evidence="2">
    <location>
        <begin position="361"/>
        <end position="371"/>
    </location>
</feature>